<keyword evidence="1" id="KW-1133">Transmembrane helix</keyword>
<name>A0A172UVL2_9MYCO</name>
<evidence type="ECO:0008006" key="4">
    <source>
        <dbReference type="Google" id="ProtNLM"/>
    </source>
</evidence>
<dbReference type="InterPro" id="IPR025341">
    <property type="entry name" value="DUF4247"/>
</dbReference>
<dbReference type="RefSeq" id="WP_068003282.1">
    <property type="nucleotide sequence ID" value="NZ_CP015596.1"/>
</dbReference>
<gene>
    <name evidence="2" type="ORF">A7U43_20525</name>
</gene>
<dbReference type="EMBL" id="CP015596">
    <property type="protein sequence ID" value="ANE83106.1"/>
    <property type="molecule type" value="Genomic_DNA"/>
</dbReference>
<keyword evidence="1" id="KW-0812">Transmembrane</keyword>
<dbReference type="KEGG" id="madi:A7U43_20525"/>
<keyword evidence="1" id="KW-0472">Membrane</keyword>
<organism evidence="2 3">
    <name type="scientific">Mycobacterium adipatum</name>
    <dbReference type="NCBI Taxonomy" id="1682113"/>
    <lineage>
        <taxon>Bacteria</taxon>
        <taxon>Bacillati</taxon>
        <taxon>Actinomycetota</taxon>
        <taxon>Actinomycetes</taxon>
        <taxon>Mycobacteriales</taxon>
        <taxon>Mycobacteriaceae</taxon>
        <taxon>Mycobacterium</taxon>
    </lineage>
</organism>
<dbReference type="Pfam" id="PF14042">
    <property type="entry name" value="DUF4247"/>
    <property type="match status" value="1"/>
</dbReference>
<dbReference type="STRING" id="1682113.A7U43_20525"/>
<evidence type="ECO:0000256" key="1">
    <source>
        <dbReference type="SAM" id="Phobius"/>
    </source>
</evidence>
<reference evidence="2 3" key="1">
    <citation type="submission" date="2016-05" db="EMBL/GenBank/DDBJ databases">
        <title>Complete genome sequence of a phthalic acid esters degrading Mycobacterium sp. YC-RL4.</title>
        <authorList>
            <person name="Ren L."/>
            <person name="Fan S."/>
            <person name="Ruth N."/>
            <person name="Jia Y."/>
            <person name="Wang J."/>
            <person name="Qiao C."/>
        </authorList>
    </citation>
    <scope>NUCLEOTIDE SEQUENCE [LARGE SCALE GENOMIC DNA]</scope>
    <source>
        <strain evidence="2 3">YC-RL4</strain>
    </source>
</reference>
<accession>A0A172UVL2</accession>
<dbReference type="Proteomes" id="UP000077143">
    <property type="component" value="Chromosome"/>
</dbReference>
<dbReference type="AlphaFoldDB" id="A0A172UVL2"/>
<evidence type="ECO:0000313" key="3">
    <source>
        <dbReference type="Proteomes" id="UP000077143"/>
    </source>
</evidence>
<protein>
    <recommendedName>
        <fullName evidence="4">DUF4247 domain-containing protein</fullName>
    </recommendedName>
</protein>
<proteinExistence type="predicted"/>
<keyword evidence="3" id="KW-1185">Reference proteome</keyword>
<sequence length="143" mass="14708">MSRNALFALAGVLGALGAVLLITGLVLLNKDVRNHVSENYRQYAADGGDGRYECSGSPKSVADDIASYDAPESRASDRGSEYLRYPDDIVIVGPDGRYPCSVRVEDINSRYSGGGFIFLGPGFTPGSPAGGSGGSSGGPGGTK</sequence>
<evidence type="ECO:0000313" key="2">
    <source>
        <dbReference type="EMBL" id="ANE83106.1"/>
    </source>
</evidence>
<dbReference type="OrthoDB" id="3783200at2"/>
<feature type="transmembrane region" description="Helical" evidence="1">
    <location>
        <begin position="6"/>
        <end position="28"/>
    </location>
</feature>